<dbReference type="Pfam" id="PF00067">
    <property type="entry name" value="p450"/>
    <property type="match status" value="2"/>
</dbReference>
<dbReference type="EMBL" id="CAWUPB010001173">
    <property type="protein sequence ID" value="CAK7346839.1"/>
    <property type="molecule type" value="Genomic_DNA"/>
</dbReference>
<dbReference type="GO" id="GO:0005506">
    <property type="term" value="F:iron ion binding"/>
    <property type="evidence" value="ECO:0007669"/>
    <property type="project" value="InterPro"/>
</dbReference>
<dbReference type="GO" id="GO:0016132">
    <property type="term" value="P:brassinosteroid biosynthetic process"/>
    <property type="evidence" value="ECO:0007669"/>
    <property type="project" value="TreeGrafter"/>
</dbReference>
<dbReference type="SUPFAM" id="SSF48264">
    <property type="entry name" value="Cytochrome P450"/>
    <property type="match status" value="1"/>
</dbReference>
<evidence type="ECO:0000256" key="5">
    <source>
        <dbReference type="SAM" id="Phobius"/>
    </source>
</evidence>
<dbReference type="InterPro" id="IPR001128">
    <property type="entry name" value="Cyt_P450"/>
</dbReference>
<keyword evidence="4" id="KW-0349">Heme</keyword>
<dbReference type="AlphaFoldDB" id="A0AAV1S5V4"/>
<sequence>MWHIGIYVAALVLIPIAHHWMRKWRNPRCNGRLPPGSMGLPLIGETIQFFIPSKSLDVPTFVKKRLKNYGPIFKTSLAGRPVVVSSDADFNYFIFQQEGKLVELWYMDSFAELLGLNSSLRDGLLGYVHKYLKKSVAEHFGPEILKGKVLPQLEEMASRTLDAWTRQEVLETKHACSAMILNFTSKLLFDYDHEKSKENLSETLTSITQGLMSFPLNIPGSSFHKSLQNRKKLLKMIRDMIEERQAYPETRRGDFLDHLIDDMKTNSLLTENLITYVIFALLLATSETIPTTLTLAIKLLTEHPLVKENVELICGRESSETGITWKEYKSMTFTMHVSQYVEEELNPNFVSRAEEDLQGQPPPLTKASSKRINVINEALRMSGSAGILRRTIEDVHINGYIIPKGWAILVIPSALHLNPDTFRDPLTFNPWRWKDLEANLSAKNFIPFGGGMRSCGGAEYSKVLMAVFLQALVTKYRWTKVKGGEIVRSPILGFGKGYYIEVSKNAESDQSIEG</sequence>
<comment type="cofactor">
    <cofactor evidence="4">
        <name>heme</name>
        <dbReference type="ChEBI" id="CHEBI:30413"/>
    </cofactor>
</comment>
<evidence type="ECO:0000256" key="3">
    <source>
        <dbReference type="ARBA" id="ARBA00023004"/>
    </source>
</evidence>
<dbReference type="InterPro" id="IPR036396">
    <property type="entry name" value="Cyt_P450_sf"/>
</dbReference>
<dbReference type="GO" id="GO:0020037">
    <property type="term" value="F:heme binding"/>
    <property type="evidence" value="ECO:0007669"/>
    <property type="project" value="InterPro"/>
</dbReference>
<dbReference type="InterPro" id="IPR002401">
    <property type="entry name" value="Cyt_P450_E_grp-I"/>
</dbReference>
<dbReference type="GO" id="GO:0016125">
    <property type="term" value="P:sterol metabolic process"/>
    <property type="evidence" value="ECO:0007669"/>
    <property type="project" value="TreeGrafter"/>
</dbReference>
<gene>
    <name evidence="6" type="ORF">DCAF_LOCUS19517</name>
</gene>
<accession>A0AAV1S5V4</accession>
<evidence type="ECO:0000256" key="2">
    <source>
        <dbReference type="ARBA" id="ARBA00022723"/>
    </source>
</evidence>
<dbReference type="PANTHER" id="PTHR24286:SF320">
    <property type="entry name" value="CYTOCHROME P450"/>
    <property type="match status" value="1"/>
</dbReference>
<keyword evidence="5" id="KW-0812">Transmembrane</keyword>
<keyword evidence="2 4" id="KW-0479">Metal-binding</keyword>
<dbReference type="GO" id="GO:0004497">
    <property type="term" value="F:monooxygenase activity"/>
    <property type="evidence" value="ECO:0007669"/>
    <property type="project" value="InterPro"/>
</dbReference>
<dbReference type="PRINTS" id="PR00463">
    <property type="entry name" value="EP450I"/>
</dbReference>
<dbReference type="CDD" id="cd11043">
    <property type="entry name" value="CYP90-like"/>
    <property type="match status" value="1"/>
</dbReference>
<dbReference type="PANTHER" id="PTHR24286">
    <property type="entry name" value="CYTOCHROME P450 26"/>
    <property type="match status" value="1"/>
</dbReference>
<evidence type="ECO:0000313" key="7">
    <source>
        <dbReference type="Proteomes" id="UP001314170"/>
    </source>
</evidence>
<dbReference type="GO" id="GO:0010268">
    <property type="term" value="P:brassinosteroid homeostasis"/>
    <property type="evidence" value="ECO:0007669"/>
    <property type="project" value="TreeGrafter"/>
</dbReference>
<feature type="transmembrane region" description="Helical" evidence="5">
    <location>
        <begin position="6"/>
        <end position="22"/>
    </location>
</feature>
<organism evidence="6 7">
    <name type="scientific">Dovyalis caffra</name>
    <dbReference type="NCBI Taxonomy" id="77055"/>
    <lineage>
        <taxon>Eukaryota</taxon>
        <taxon>Viridiplantae</taxon>
        <taxon>Streptophyta</taxon>
        <taxon>Embryophyta</taxon>
        <taxon>Tracheophyta</taxon>
        <taxon>Spermatophyta</taxon>
        <taxon>Magnoliopsida</taxon>
        <taxon>eudicotyledons</taxon>
        <taxon>Gunneridae</taxon>
        <taxon>Pentapetalae</taxon>
        <taxon>rosids</taxon>
        <taxon>fabids</taxon>
        <taxon>Malpighiales</taxon>
        <taxon>Salicaceae</taxon>
        <taxon>Flacourtieae</taxon>
        <taxon>Dovyalis</taxon>
    </lineage>
</organism>
<dbReference type="Gene3D" id="1.10.630.10">
    <property type="entry name" value="Cytochrome P450"/>
    <property type="match status" value="1"/>
</dbReference>
<evidence type="ECO:0000256" key="4">
    <source>
        <dbReference type="PIRSR" id="PIRSR602401-1"/>
    </source>
</evidence>
<keyword evidence="5" id="KW-1133">Transmembrane helix</keyword>
<protein>
    <recommendedName>
        <fullName evidence="8">Cytochrome P450</fullName>
    </recommendedName>
</protein>
<proteinExistence type="inferred from homology"/>
<evidence type="ECO:0000256" key="1">
    <source>
        <dbReference type="ARBA" id="ARBA00010617"/>
    </source>
</evidence>
<keyword evidence="3 4" id="KW-0408">Iron</keyword>
<feature type="binding site" description="axial binding residue" evidence="4">
    <location>
        <position position="455"/>
    </location>
    <ligand>
        <name>heme</name>
        <dbReference type="ChEBI" id="CHEBI:30413"/>
    </ligand>
    <ligandPart>
        <name>Fe</name>
        <dbReference type="ChEBI" id="CHEBI:18248"/>
    </ligandPart>
</feature>
<keyword evidence="5" id="KW-0472">Membrane</keyword>
<comment type="similarity">
    <text evidence="1">Belongs to the cytochrome P450 family.</text>
</comment>
<evidence type="ECO:0000313" key="6">
    <source>
        <dbReference type="EMBL" id="CAK7346839.1"/>
    </source>
</evidence>
<name>A0AAV1S5V4_9ROSI</name>
<comment type="caution">
    <text evidence="6">The sequence shown here is derived from an EMBL/GenBank/DDBJ whole genome shotgun (WGS) entry which is preliminary data.</text>
</comment>
<dbReference type="GO" id="GO:0016705">
    <property type="term" value="F:oxidoreductase activity, acting on paired donors, with incorporation or reduction of molecular oxygen"/>
    <property type="evidence" value="ECO:0007669"/>
    <property type="project" value="InterPro"/>
</dbReference>
<keyword evidence="7" id="KW-1185">Reference proteome</keyword>
<evidence type="ECO:0008006" key="8">
    <source>
        <dbReference type="Google" id="ProtNLM"/>
    </source>
</evidence>
<dbReference type="Proteomes" id="UP001314170">
    <property type="component" value="Unassembled WGS sequence"/>
</dbReference>
<feature type="transmembrane region" description="Helical" evidence="5">
    <location>
        <begin position="273"/>
        <end position="297"/>
    </location>
</feature>
<reference evidence="6 7" key="1">
    <citation type="submission" date="2024-01" db="EMBL/GenBank/DDBJ databases">
        <authorList>
            <person name="Waweru B."/>
        </authorList>
    </citation>
    <scope>NUCLEOTIDE SEQUENCE [LARGE SCALE GENOMIC DNA]</scope>
</reference>